<accession>L0KUS6</accession>
<dbReference type="AlphaFoldDB" id="L0KUS6"/>
<reference evidence="2" key="1">
    <citation type="submission" date="2012-02" db="EMBL/GenBank/DDBJ databases">
        <title>Complete sequence of chromosome of Methanomethylovorans hollandica DSM 15978.</title>
        <authorList>
            <person name="Lucas S."/>
            <person name="Copeland A."/>
            <person name="Lapidus A."/>
            <person name="Glavina del Rio T."/>
            <person name="Dalin E."/>
            <person name="Tice H."/>
            <person name="Bruce D."/>
            <person name="Goodwin L."/>
            <person name="Pitluck S."/>
            <person name="Peters L."/>
            <person name="Mikhailova N."/>
            <person name="Held B."/>
            <person name="Kyrpides N."/>
            <person name="Mavromatis K."/>
            <person name="Ivanova N."/>
            <person name="Brettin T."/>
            <person name="Detter J.C."/>
            <person name="Han C."/>
            <person name="Larimer F."/>
            <person name="Land M."/>
            <person name="Hauser L."/>
            <person name="Markowitz V."/>
            <person name="Cheng J.-F."/>
            <person name="Hugenholtz P."/>
            <person name="Woyke T."/>
            <person name="Wu D."/>
            <person name="Spring S."/>
            <person name="Schroeder M."/>
            <person name="Brambilla E."/>
            <person name="Klenk H.-P."/>
            <person name="Eisen J.A."/>
        </authorList>
    </citation>
    <scope>NUCLEOTIDE SEQUENCE [LARGE SCALE GENOMIC DNA]</scope>
    <source>
        <strain evidence="2">DSM 15978 / NBRC 107637 / DMS1</strain>
    </source>
</reference>
<gene>
    <name evidence="1" type="ordered locus">Metho_0605</name>
</gene>
<proteinExistence type="predicted"/>
<sequence length="81" mass="9552">MNYEKLESLPPSAKLVFKILEANGRMTQKDIIRETILPSRTVRYAINRLKDEHILMERFNFIDSRQSFYEINGYSNEVPAT</sequence>
<dbReference type="EMBL" id="CP003362">
    <property type="protein sequence ID" value="AGB48866.1"/>
    <property type="molecule type" value="Genomic_DNA"/>
</dbReference>
<dbReference type="SUPFAM" id="SSF46785">
    <property type="entry name" value="Winged helix' DNA-binding domain"/>
    <property type="match status" value="1"/>
</dbReference>
<dbReference type="KEGG" id="mhz:Metho_0605"/>
<evidence type="ECO:0000313" key="1">
    <source>
        <dbReference type="EMBL" id="AGB48866.1"/>
    </source>
</evidence>
<dbReference type="Gene3D" id="1.10.10.10">
    <property type="entry name" value="Winged helix-like DNA-binding domain superfamily/Winged helix DNA-binding domain"/>
    <property type="match status" value="1"/>
</dbReference>
<organism evidence="1 2">
    <name type="scientific">Methanomethylovorans hollandica (strain DSM 15978 / NBRC 107637 / DMS1)</name>
    <dbReference type="NCBI Taxonomy" id="867904"/>
    <lineage>
        <taxon>Archaea</taxon>
        <taxon>Methanobacteriati</taxon>
        <taxon>Methanobacteriota</taxon>
        <taxon>Stenosarchaea group</taxon>
        <taxon>Methanomicrobia</taxon>
        <taxon>Methanosarcinales</taxon>
        <taxon>Methanosarcinaceae</taxon>
        <taxon>Methanomethylovorans</taxon>
    </lineage>
</organism>
<evidence type="ECO:0000313" key="2">
    <source>
        <dbReference type="Proteomes" id="UP000010866"/>
    </source>
</evidence>
<dbReference type="Pfam" id="PF13412">
    <property type="entry name" value="HTH_24"/>
    <property type="match status" value="1"/>
</dbReference>
<keyword evidence="2" id="KW-1185">Reference proteome</keyword>
<evidence type="ECO:0008006" key="3">
    <source>
        <dbReference type="Google" id="ProtNLM"/>
    </source>
</evidence>
<dbReference type="Proteomes" id="UP000010866">
    <property type="component" value="Chromosome"/>
</dbReference>
<protein>
    <recommendedName>
        <fullName evidence="3">Transcriptional regulator</fullName>
    </recommendedName>
</protein>
<name>L0KUS6_METHD</name>
<dbReference type="InterPro" id="IPR036390">
    <property type="entry name" value="WH_DNA-bd_sf"/>
</dbReference>
<dbReference type="STRING" id="867904.Metho_0605"/>
<dbReference type="HOGENOM" id="CLU_176006_0_0_2"/>
<dbReference type="InterPro" id="IPR036388">
    <property type="entry name" value="WH-like_DNA-bd_sf"/>
</dbReference>